<dbReference type="AlphaFoldDB" id="A0A1J1LNN7"/>
<accession>A0A1J1LNN7</accession>
<protein>
    <submittedName>
        <fullName evidence="1">Uncharacterized protein</fullName>
    </submittedName>
</protein>
<evidence type="ECO:0000313" key="2">
    <source>
        <dbReference type="Proteomes" id="UP000184315"/>
    </source>
</evidence>
<dbReference type="Proteomes" id="UP000184315">
    <property type="component" value="Unassembled WGS sequence"/>
</dbReference>
<reference evidence="2" key="1">
    <citation type="submission" date="2015-10" db="EMBL/GenBank/DDBJ databases">
        <authorList>
            <person name="Regsiter A."/>
            <person name="william w."/>
        </authorList>
    </citation>
    <scope>NUCLEOTIDE SEQUENCE [LARGE SCALE GENOMIC DNA]</scope>
</reference>
<sequence>MWELGGKVGDADPVPLFPCQKMLHIIALIPES</sequence>
<gene>
    <name evidence="1" type="ORF">PL9214500448</name>
</gene>
<keyword evidence="2" id="KW-1185">Reference proteome</keyword>
<evidence type="ECO:0000313" key="1">
    <source>
        <dbReference type="EMBL" id="CUR33201.1"/>
    </source>
</evidence>
<name>A0A1J1LNN7_9CYAN</name>
<proteinExistence type="predicted"/>
<organism evidence="1 2">
    <name type="scientific">Planktothrix tepida PCC 9214</name>
    <dbReference type="NCBI Taxonomy" id="671072"/>
    <lineage>
        <taxon>Bacteria</taxon>
        <taxon>Bacillati</taxon>
        <taxon>Cyanobacteriota</taxon>
        <taxon>Cyanophyceae</taxon>
        <taxon>Oscillatoriophycideae</taxon>
        <taxon>Oscillatoriales</taxon>
        <taxon>Microcoleaceae</taxon>
        <taxon>Planktothrix</taxon>
    </lineage>
</organism>
<dbReference type="EMBL" id="CZDF01000156">
    <property type="protein sequence ID" value="CUR33201.1"/>
    <property type="molecule type" value="Genomic_DNA"/>
</dbReference>